<evidence type="ECO:0000313" key="3">
    <source>
        <dbReference type="Proteomes" id="UP000603708"/>
    </source>
</evidence>
<reference evidence="2" key="2">
    <citation type="submission" date="2020-09" db="EMBL/GenBank/DDBJ databases">
        <authorList>
            <person name="Sun Q."/>
            <person name="Ohkuma M."/>
        </authorList>
    </citation>
    <scope>NUCLEOTIDE SEQUENCE</scope>
    <source>
        <strain evidence="2">JCM 5069</strain>
    </source>
</reference>
<reference evidence="2" key="1">
    <citation type="journal article" date="2014" name="Int. J. Syst. Evol. Microbiol.">
        <title>Complete genome sequence of Corynebacterium casei LMG S-19264T (=DSM 44701T), isolated from a smear-ripened cheese.</title>
        <authorList>
            <consortium name="US DOE Joint Genome Institute (JGI-PGF)"/>
            <person name="Walter F."/>
            <person name="Albersmeier A."/>
            <person name="Kalinowski J."/>
            <person name="Ruckert C."/>
        </authorList>
    </citation>
    <scope>NUCLEOTIDE SEQUENCE</scope>
    <source>
        <strain evidence="2">JCM 5069</strain>
    </source>
</reference>
<evidence type="ECO:0000256" key="1">
    <source>
        <dbReference type="SAM" id="MobiDB-lite"/>
    </source>
</evidence>
<evidence type="ECO:0008006" key="4">
    <source>
        <dbReference type="Google" id="ProtNLM"/>
    </source>
</evidence>
<sequence>MMSHTKIGAALVGGYLLGRTKKAKMAIGLGMFLAGKKLKLDPKQLGSMLAESPLLAGLDGQVRKELLDSTKSAATSALSHRIGRLADSLHQRTLALDGKGEEPEERGHEDDVDPEDHDGDAADRGEEREEPDTEVRSHARTASRPGAQASSGGRTASTSPARTSGRAHKRASGASRTASGGTKKVPSEHKATAGAAKTTPRARKAASGTARRASKRGGSNA</sequence>
<feature type="compositionally biased region" description="Basic and acidic residues" evidence="1">
    <location>
        <begin position="119"/>
        <end position="137"/>
    </location>
</feature>
<organism evidence="2 3">
    <name type="scientific">Streptomyces sulfonofaciens</name>
    <dbReference type="NCBI Taxonomy" id="68272"/>
    <lineage>
        <taxon>Bacteria</taxon>
        <taxon>Bacillati</taxon>
        <taxon>Actinomycetota</taxon>
        <taxon>Actinomycetes</taxon>
        <taxon>Kitasatosporales</taxon>
        <taxon>Streptomycetaceae</taxon>
        <taxon>Streptomyces</taxon>
    </lineage>
</organism>
<feature type="compositionally biased region" description="Basic and acidic residues" evidence="1">
    <location>
        <begin position="98"/>
        <end position="109"/>
    </location>
</feature>
<gene>
    <name evidence="2" type="ORF">GCM10018793_35500</name>
</gene>
<comment type="caution">
    <text evidence="2">The sequence shown here is derived from an EMBL/GenBank/DDBJ whole genome shotgun (WGS) entry which is preliminary data.</text>
</comment>
<accession>A0A919G9A0</accession>
<name>A0A919G9A0_9ACTN</name>
<feature type="compositionally biased region" description="Polar residues" evidence="1">
    <location>
        <begin position="148"/>
        <end position="162"/>
    </location>
</feature>
<dbReference type="AlphaFoldDB" id="A0A919G9A0"/>
<keyword evidence="3" id="KW-1185">Reference proteome</keyword>
<dbReference type="EMBL" id="BNCD01000009">
    <property type="protein sequence ID" value="GHH80405.1"/>
    <property type="molecule type" value="Genomic_DNA"/>
</dbReference>
<feature type="region of interest" description="Disordered" evidence="1">
    <location>
        <begin position="96"/>
        <end position="221"/>
    </location>
</feature>
<proteinExistence type="predicted"/>
<evidence type="ECO:0000313" key="2">
    <source>
        <dbReference type="EMBL" id="GHH80405.1"/>
    </source>
</evidence>
<dbReference type="Proteomes" id="UP000603708">
    <property type="component" value="Unassembled WGS sequence"/>
</dbReference>
<protein>
    <recommendedName>
        <fullName evidence="4">DNA primase</fullName>
    </recommendedName>
</protein>